<dbReference type="eggNOG" id="COG0300">
    <property type="taxonomic scope" value="Bacteria"/>
</dbReference>
<dbReference type="GO" id="GO:0016020">
    <property type="term" value="C:membrane"/>
    <property type="evidence" value="ECO:0007669"/>
    <property type="project" value="TreeGrafter"/>
</dbReference>
<dbReference type="PANTHER" id="PTHR44196:SF1">
    <property type="entry name" value="DEHYDROGENASE_REDUCTASE SDR FAMILY MEMBER 7B"/>
    <property type="match status" value="1"/>
</dbReference>
<protein>
    <submittedName>
        <fullName evidence="4">Short chain dehydrogenase</fullName>
    </submittedName>
</protein>
<evidence type="ECO:0000259" key="3">
    <source>
        <dbReference type="SMART" id="SM00822"/>
    </source>
</evidence>
<accession>G7UP80</accession>
<name>G7UP80_PSEUP</name>
<dbReference type="Gene3D" id="3.40.50.720">
    <property type="entry name" value="NAD(P)-binding Rossmann-like Domain"/>
    <property type="match status" value="1"/>
</dbReference>
<dbReference type="PRINTS" id="PR00081">
    <property type="entry name" value="GDHRDH"/>
</dbReference>
<dbReference type="GO" id="GO:0016491">
    <property type="term" value="F:oxidoreductase activity"/>
    <property type="evidence" value="ECO:0007669"/>
    <property type="project" value="UniProtKB-KW"/>
</dbReference>
<dbReference type="AlphaFoldDB" id="G7UP80"/>
<dbReference type="HOGENOM" id="CLU_010194_2_1_6"/>
<keyword evidence="5" id="KW-1185">Reference proteome</keyword>
<dbReference type="CDD" id="cd05233">
    <property type="entry name" value="SDR_c"/>
    <property type="match status" value="1"/>
</dbReference>
<dbReference type="Proteomes" id="UP000005870">
    <property type="component" value="Chromosome"/>
</dbReference>
<dbReference type="SUPFAM" id="SSF51735">
    <property type="entry name" value="NAD(P)-binding Rossmann-fold domains"/>
    <property type="match status" value="1"/>
</dbReference>
<gene>
    <name evidence="4" type="ordered locus">DSC_10650</name>
</gene>
<organism evidence="4 5">
    <name type="scientific">Pseudoxanthomonas spadix (strain BD-a59)</name>
    <dbReference type="NCBI Taxonomy" id="1045855"/>
    <lineage>
        <taxon>Bacteria</taxon>
        <taxon>Pseudomonadati</taxon>
        <taxon>Pseudomonadota</taxon>
        <taxon>Gammaproteobacteria</taxon>
        <taxon>Lysobacterales</taxon>
        <taxon>Lysobacteraceae</taxon>
        <taxon>Pseudoxanthomonas</taxon>
    </lineage>
</organism>
<dbReference type="InterPro" id="IPR057326">
    <property type="entry name" value="KR_dom"/>
</dbReference>
<dbReference type="NCBIfam" id="NF006565">
    <property type="entry name" value="PRK09072.1"/>
    <property type="match status" value="1"/>
</dbReference>
<keyword evidence="2" id="KW-0560">Oxidoreductase</keyword>
<dbReference type="PANTHER" id="PTHR44196">
    <property type="entry name" value="DEHYDROGENASE/REDUCTASE SDR FAMILY MEMBER 7B"/>
    <property type="match status" value="1"/>
</dbReference>
<dbReference type="STRING" id="1045855.DSC_10650"/>
<dbReference type="OrthoDB" id="9787298at2"/>
<dbReference type="KEGG" id="psd:DSC_10650"/>
<dbReference type="InterPro" id="IPR036291">
    <property type="entry name" value="NAD(P)-bd_dom_sf"/>
</dbReference>
<feature type="domain" description="Ketoreductase" evidence="3">
    <location>
        <begin position="6"/>
        <end position="197"/>
    </location>
</feature>
<dbReference type="InterPro" id="IPR002347">
    <property type="entry name" value="SDR_fam"/>
</dbReference>
<dbReference type="EMBL" id="CP003093">
    <property type="protein sequence ID" value="AER56774.1"/>
    <property type="molecule type" value="Genomic_DNA"/>
</dbReference>
<proteinExistence type="inferred from homology"/>
<comment type="similarity">
    <text evidence="1">Belongs to the short-chain dehydrogenases/reductases (SDR) family.</text>
</comment>
<dbReference type="SMART" id="SM00822">
    <property type="entry name" value="PKS_KR"/>
    <property type="match status" value="1"/>
</dbReference>
<evidence type="ECO:0000256" key="2">
    <source>
        <dbReference type="ARBA" id="ARBA00023002"/>
    </source>
</evidence>
<sequence length="279" mass="29520">MDLRGKNVIVTGATGGIGAALCAALVQSGAQVLAVGRNPARLAALAESQPQGRVVTVVADLSGAEGRARLVQAAREQPAAADVLVLGHAQSAFGLFGQHSAAELENVLHTNLVAPALLVHALLPVLTQHPQAAVVAIGSTFGSIGFPAFAGYSASKFGLRGLFEALAREYAESPVRFQYLSPRATRTAFNSARVDALNAELKTRSDTPEQVARQLVRAIERGDLRRQLGWPEKLFARLNGALPALVDRSLRAQLPIIRRHASSQAPATFEEPIHEPSSR</sequence>
<dbReference type="InterPro" id="IPR020904">
    <property type="entry name" value="Sc_DH/Rdtase_CS"/>
</dbReference>
<dbReference type="PROSITE" id="PS00061">
    <property type="entry name" value="ADH_SHORT"/>
    <property type="match status" value="1"/>
</dbReference>
<reference evidence="4 5" key="1">
    <citation type="journal article" date="2012" name="J. Bacteriol.">
        <title>Complete Genome Sequence of the BTEX-Degrading Bacterium Pseudoxanthomonas spadix BD-a59.</title>
        <authorList>
            <person name="Lee S.H."/>
            <person name="Jin H.M."/>
            <person name="Lee H.J."/>
            <person name="Kim J.M."/>
            <person name="Jeon C.O."/>
        </authorList>
    </citation>
    <scope>NUCLEOTIDE SEQUENCE [LARGE SCALE GENOMIC DNA]</scope>
    <source>
        <strain evidence="4 5">BD-a59</strain>
    </source>
</reference>
<evidence type="ECO:0000256" key="1">
    <source>
        <dbReference type="ARBA" id="ARBA00006484"/>
    </source>
</evidence>
<dbReference type="RefSeq" id="WP_014160948.1">
    <property type="nucleotide sequence ID" value="NC_016147.2"/>
</dbReference>
<evidence type="ECO:0000313" key="5">
    <source>
        <dbReference type="Proteomes" id="UP000005870"/>
    </source>
</evidence>
<evidence type="ECO:0000313" key="4">
    <source>
        <dbReference type="EMBL" id="AER56774.1"/>
    </source>
</evidence>
<dbReference type="Pfam" id="PF00106">
    <property type="entry name" value="adh_short"/>
    <property type="match status" value="1"/>
</dbReference>